<dbReference type="AlphaFoldDB" id="A0AAV7MVM8"/>
<dbReference type="EMBL" id="JANPWB010000013">
    <property type="protein sequence ID" value="KAJ1107835.1"/>
    <property type="molecule type" value="Genomic_DNA"/>
</dbReference>
<accession>A0AAV7MVM8</accession>
<evidence type="ECO:0000313" key="1">
    <source>
        <dbReference type="EMBL" id="KAJ1107835.1"/>
    </source>
</evidence>
<name>A0AAV7MVM8_PLEWA</name>
<protein>
    <submittedName>
        <fullName evidence="1">Uncharacterized protein</fullName>
    </submittedName>
</protein>
<organism evidence="1 2">
    <name type="scientific">Pleurodeles waltl</name>
    <name type="common">Iberian ribbed newt</name>
    <dbReference type="NCBI Taxonomy" id="8319"/>
    <lineage>
        <taxon>Eukaryota</taxon>
        <taxon>Metazoa</taxon>
        <taxon>Chordata</taxon>
        <taxon>Craniata</taxon>
        <taxon>Vertebrata</taxon>
        <taxon>Euteleostomi</taxon>
        <taxon>Amphibia</taxon>
        <taxon>Batrachia</taxon>
        <taxon>Caudata</taxon>
        <taxon>Salamandroidea</taxon>
        <taxon>Salamandridae</taxon>
        <taxon>Pleurodelinae</taxon>
        <taxon>Pleurodeles</taxon>
    </lineage>
</organism>
<proteinExistence type="predicted"/>
<sequence length="138" mass="14872">MCSRKALCWGPLGHNRVKIGSSTLPSVAPERGTQGGAFLGNKLALILGQITAAAWDERRASLAPLIRCGLVTRALQHPKGPGGLWTCDRKCEQLEGTLPARQVVEEKETALKKGSQEIAYHAERRMKAVRSTKTGDGV</sequence>
<dbReference type="Proteomes" id="UP001066276">
    <property type="component" value="Chromosome 9"/>
</dbReference>
<comment type="caution">
    <text evidence="1">The sequence shown here is derived from an EMBL/GenBank/DDBJ whole genome shotgun (WGS) entry which is preliminary data.</text>
</comment>
<reference evidence="1" key="1">
    <citation type="journal article" date="2022" name="bioRxiv">
        <title>Sequencing and chromosome-scale assembly of the giantPleurodeles waltlgenome.</title>
        <authorList>
            <person name="Brown T."/>
            <person name="Elewa A."/>
            <person name="Iarovenko S."/>
            <person name="Subramanian E."/>
            <person name="Araus A.J."/>
            <person name="Petzold A."/>
            <person name="Susuki M."/>
            <person name="Suzuki K.-i.T."/>
            <person name="Hayashi T."/>
            <person name="Toyoda A."/>
            <person name="Oliveira C."/>
            <person name="Osipova E."/>
            <person name="Leigh N.D."/>
            <person name="Simon A."/>
            <person name="Yun M.H."/>
        </authorList>
    </citation>
    <scope>NUCLEOTIDE SEQUENCE</scope>
    <source>
        <strain evidence="1">20211129_DDA</strain>
        <tissue evidence="1">Liver</tissue>
    </source>
</reference>
<keyword evidence="2" id="KW-1185">Reference proteome</keyword>
<evidence type="ECO:0000313" key="2">
    <source>
        <dbReference type="Proteomes" id="UP001066276"/>
    </source>
</evidence>
<gene>
    <name evidence="1" type="ORF">NDU88_005224</name>
</gene>